<sequence>MELGEHRMRSLTAPVQVSANAESASNQVLPVIVGSGNTIQIPVTINVSQTDVTLQREESIYQLKSLHQKMLLKSCSHLHDYGSHPEAIKPSTSTHFTEPWMTKGEMGPAVHEHDMIEAESAARQWDEVYKCKTVQLTGIFQTFPQESYAPRVIVTKGIAGIGKTACIQWLLYNWATGNCLSQYDFVFPLPFRELSLLPDGQKYTLIDLLNHYYPHLNFEKLLSSSPKLLLIFDGLDECQLMLNFSSCSECRSVSEPITPTSHIINLVRGNLLPAASIWITSRPVAVNCIPLSHVDIVTEIQGFLDCHKETYFCKRLGKNGLQVISHLKKYTALYAMCYIPAFCWLLATIFEHSPLLMQEKYMPQSLTEIYTNFLLVAVAYQHHRSNGKRRSMNDANALLRVNKAVIRNLARMAYYGLKSNKLVFFEQDLNNYHLNIPEICEGLIREFVVEDYGPFCKKAYAFVHLTIQEYLAALFVIISCSSPKQAITLALQPNYCFGNSNYPSLFVAFKEFCQEAIKSPNGHLDFFLRFLCGLGRESNHDLVQGLLETPEDNSEVASLMADYIGKLLKKNVSPERCLNLLHCLSELKANSLADEIKNSMATGALSFGTLSLAEYSALAFVLQTSGGSLEKFVLNQYIAAPDGVKRLSPVAKLHRKLWFEKSTLNEETGNCVKYILSSYKSQVKEIRFRILNVKDSGWMKLCEALASPHCKVETVMIRNCRLKAHHYEELGKILVQNHHITELDLCYNDGGDEGVKLLSIGLLGNSCNIRTLRVNKNSLTDQCCQDLAVIVYSSQSLTELYLHANKLGDSGIKLLCTGLRNDKCQLEKLSLFQCGLTSNCCADLAETLYTMRNLKKLALRGNKLQNNGVRQLCGPLQRPDCTIQHLGLEGCGLFYECCEDLATVLEMNKSLKSLSLDWNELGDTGGRLLSRGLLSPTCILQNLELEGCGLTEECCHDLALALSSNKSLLSLNLSENELEDNGVTLLCAGLKHPNCQLQRLILQNNGLTGSCCKDLKQSLGAHSHLTLLDLSKNYLNDLSIADLQEAATRCPHHCTIELRWNKFSSQGSIKLKAMENQRDGLKVVLNT</sequence>
<evidence type="ECO:0000259" key="7">
    <source>
        <dbReference type="PROSITE" id="PS50837"/>
    </source>
</evidence>
<dbReference type="InterPro" id="IPR041267">
    <property type="entry name" value="NLRP_HD2"/>
</dbReference>
<evidence type="ECO:0000313" key="8">
    <source>
        <dbReference type="Ensembl" id="ENSECRP00000007100.1"/>
    </source>
</evidence>
<keyword evidence="9" id="KW-1185">Reference proteome</keyword>
<evidence type="ECO:0000256" key="6">
    <source>
        <dbReference type="ARBA" id="ARBA00022840"/>
    </source>
</evidence>
<evidence type="ECO:0000256" key="1">
    <source>
        <dbReference type="ARBA" id="ARBA00004496"/>
    </source>
</evidence>
<evidence type="ECO:0000256" key="4">
    <source>
        <dbReference type="ARBA" id="ARBA00022737"/>
    </source>
</evidence>
<dbReference type="InterPro" id="IPR041075">
    <property type="entry name" value="NOD1/2_WH"/>
</dbReference>
<dbReference type="Pfam" id="PF05729">
    <property type="entry name" value="NACHT"/>
    <property type="match status" value="1"/>
</dbReference>
<dbReference type="RefSeq" id="XP_028655188.1">
    <property type="nucleotide sequence ID" value="XM_028799355.2"/>
</dbReference>
<dbReference type="PROSITE" id="PS50837">
    <property type="entry name" value="NACHT"/>
    <property type="match status" value="1"/>
</dbReference>
<evidence type="ECO:0000256" key="5">
    <source>
        <dbReference type="ARBA" id="ARBA00022741"/>
    </source>
</evidence>
<dbReference type="Gene3D" id="3.40.50.300">
    <property type="entry name" value="P-loop containing nucleotide triphosphate hydrolases"/>
    <property type="match status" value="1"/>
</dbReference>
<reference evidence="8" key="1">
    <citation type="submission" date="2021-06" db="EMBL/GenBank/DDBJ databases">
        <authorList>
            <consortium name="Wellcome Sanger Institute Data Sharing"/>
        </authorList>
    </citation>
    <scope>NUCLEOTIDE SEQUENCE [LARGE SCALE GENOMIC DNA]</scope>
</reference>
<reference evidence="8" key="3">
    <citation type="submission" date="2025-09" db="UniProtKB">
        <authorList>
            <consortium name="Ensembl"/>
        </authorList>
    </citation>
    <scope>IDENTIFICATION</scope>
</reference>
<accession>A0A8C4RUT1</accession>
<organism evidence="8 9">
    <name type="scientific">Erpetoichthys calabaricus</name>
    <name type="common">Rope fish</name>
    <name type="synonym">Calamoichthys calabaricus</name>
    <dbReference type="NCBI Taxonomy" id="27687"/>
    <lineage>
        <taxon>Eukaryota</taxon>
        <taxon>Metazoa</taxon>
        <taxon>Chordata</taxon>
        <taxon>Craniata</taxon>
        <taxon>Vertebrata</taxon>
        <taxon>Euteleostomi</taxon>
        <taxon>Actinopterygii</taxon>
        <taxon>Polypteriformes</taxon>
        <taxon>Polypteridae</taxon>
        <taxon>Erpetoichthys</taxon>
    </lineage>
</organism>
<evidence type="ECO:0000256" key="2">
    <source>
        <dbReference type="ARBA" id="ARBA00022490"/>
    </source>
</evidence>
<evidence type="ECO:0000256" key="3">
    <source>
        <dbReference type="ARBA" id="ARBA00022614"/>
    </source>
</evidence>
<keyword evidence="4" id="KW-0677">Repeat</keyword>
<dbReference type="GO" id="GO:0005524">
    <property type="term" value="F:ATP binding"/>
    <property type="evidence" value="ECO:0007669"/>
    <property type="project" value="UniProtKB-KW"/>
</dbReference>
<dbReference type="GeneTree" id="ENSGT01150000286911"/>
<dbReference type="InterPro" id="IPR051261">
    <property type="entry name" value="NLR"/>
</dbReference>
<dbReference type="SUPFAM" id="SSF52047">
    <property type="entry name" value="RNI-like"/>
    <property type="match status" value="2"/>
</dbReference>
<comment type="subcellular location">
    <subcellularLocation>
        <location evidence="1">Cytoplasm</location>
    </subcellularLocation>
</comment>
<dbReference type="InterPro" id="IPR007111">
    <property type="entry name" value="NACHT_NTPase"/>
</dbReference>
<dbReference type="Proteomes" id="UP000694620">
    <property type="component" value="Chromosome 4"/>
</dbReference>
<dbReference type="Pfam" id="PF13516">
    <property type="entry name" value="LRR_6"/>
    <property type="match status" value="5"/>
</dbReference>
<dbReference type="InterPro" id="IPR032675">
    <property type="entry name" value="LRR_dom_sf"/>
</dbReference>
<evidence type="ECO:0000313" key="9">
    <source>
        <dbReference type="Proteomes" id="UP000694620"/>
    </source>
</evidence>
<dbReference type="AlphaFoldDB" id="A0A8C4RUT1"/>
<dbReference type="InterPro" id="IPR001611">
    <property type="entry name" value="Leu-rich_rpt"/>
</dbReference>
<dbReference type="Pfam" id="PF17779">
    <property type="entry name" value="WHD_NOD2"/>
    <property type="match status" value="1"/>
</dbReference>
<dbReference type="Gene3D" id="3.80.10.10">
    <property type="entry name" value="Ribonuclease Inhibitor"/>
    <property type="match status" value="2"/>
</dbReference>
<gene>
    <name evidence="8" type="primary">LOC114649957</name>
</gene>
<dbReference type="InterPro" id="IPR027417">
    <property type="entry name" value="P-loop_NTPase"/>
</dbReference>
<proteinExistence type="predicted"/>
<protein>
    <submittedName>
        <fullName evidence="8">NACHT, LRR and PYD domains-containing protein 12-like</fullName>
    </submittedName>
</protein>
<keyword evidence="3" id="KW-0433">Leucine-rich repeat</keyword>
<dbReference type="PANTHER" id="PTHR24106">
    <property type="entry name" value="NACHT, LRR AND CARD DOMAINS-CONTAINING"/>
    <property type="match status" value="1"/>
</dbReference>
<keyword evidence="5" id="KW-0547">Nucleotide-binding</keyword>
<keyword evidence="6" id="KW-0067">ATP-binding</keyword>
<keyword evidence="2" id="KW-0963">Cytoplasm</keyword>
<dbReference type="GO" id="GO:0005737">
    <property type="term" value="C:cytoplasm"/>
    <property type="evidence" value="ECO:0007669"/>
    <property type="project" value="UniProtKB-SubCell"/>
</dbReference>
<dbReference type="SMART" id="SM00368">
    <property type="entry name" value="LRR_RI"/>
    <property type="match status" value="11"/>
</dbReference>
<reference evidence="8" key="2">
    <citation type="submission" date="2025-08" db="UniProtKB">
        <authorList>
            <consortium name="Ensembl"/>
        </authorList>
    </citation>
    <scope>IDENTIFICATION</scope>
</reference>
<dbReference type="Pfam" id="PF17776">
    <property type="entry name" value="NLRC4_HD2"/>
    <property type="match status" value="1"/>
</dbReference>
<dbReference type="Ensembl" id="ENSECRT00000007215.1">
    <property type="protein sequence ID" value="ENSECRP00000007100.1"/>
    <property type="gene ID" value="ENSECRG00000004737.1"/>
</dbReference>
<dbReference type="GeneID" id="114649957"/>
<name>A0A8C4RUT1_ERPCA</name>
<feature type="domain" description="NACHT" evidence="7">
    <location>
        <begin position="151"/>
        <end position="283"/>
    </location>
</feature>